<dbReference type="InterPro" id="IPR036167">
    <property type="entry name" value="tRNA_intron_Endo_cat-like_sf"/>
</dbReference>
<dbReference type="InterPro" id="IPR016690">
    <property type="entry name" value="TSEN34"/>
</dbReference>
<feature type="compositionally biased region" description="Basic and acidic residues" evidence="6">
    <location>
        <begin position="133"/>
        <end position="156"/>
    </location>
</feature>
<dbReference type="GO" id="GO:0003676">
    <property type="term" value="F:nucleic acid binding"/>
    <property type="evidence" value="ECO:0007669"/>
    <property type="project" value="InterPro"/>
</dbReference>
<keyword evidence="2 4" id="KW-0819">tRNA processing</keyword>
<dbReference type="GO" id="GO:0000213">
    <property type="term" value="F:tRNA-intron lyase activity"/>
    <property type="evidence" value="ECO:0007669"/>
    <property type="project" value="UniProtKB-UniRule"/>
</dbReference>
<dbReference type="InterPro" id="IPR059049">
    <property type="entry name" value="TSEN34_N"/>
</dbReference>
<comment type="similarity">
    <text evidence="1 4">Belongs to the tRNA-intron endonuclease family.</text>
</comment>
<feature type="region of interest" description="Disordered" evidence="6">
    <location>
        <begin position="126"/>
        <end position="160"/>
    </location>
</feature>
<dbReference type="AlphaFoldDB" id="A0A0F7SHH4"/>
<feature type="domain" description="TSEN34 N-terminal" evidence="8">
    <location>
        <begin position="15"/>
        <end position="84"/>
    </location>
</feature>
<organism evidence="9">
    <name type="scientific">Phaffia rhodozyma</name>
    <name type="common">Yeast</name>
    <name type="synonym">Xanthophyllomyces dendrorhous</name>
    <dbReference type="NCBI Taxonomy" id="264483"/>
    <lineage>
        <taxon>Eukaryota</taxon>
        <taxon>Fungi</taxon>
        <taxon>Dikarya</taxon>
        <taxon>Basidiomycota</taxon>
        <taxon>Agaricomycotina</taxon>
        <taxon>Tremellomycetes</taxon>
        <taxon>Cystofilobasidiales</taxon>
        <taxon>Mrakiaceae</taxon>
        <taxon>Phaffia</taxon>
    </lineage>
</organism>
<dbReference type="SUPFAM" id="SSF53032">
    <property type="entry name" value="tRNA-intron endonuclease catalytic domain-like"/>
    <property type="match status" value="1"/>
</dbReference>
<keyword evidence="9" id="KW-0378">Hydrolase</keyword>
<dbReference type="Pfam" id="PF26577">
    <property type="entry name" value="TSEN34_N"/>
    <property type="match status" value="1"/>
</dbReference>
<feature type="domain" description="tRNA intron endonuclease catalytic" evidence="7">
    <location>
        <begin position="267"/>
        <end position="346"/>
    </location>
</feature>
<evidence type="ECO:0000256" key="6">
    <source>
        <dbReference type="SAM" id="MobiDB-lite"/>
    </source>
</evidence>
<feature type="active site" evidence="5">
    <location>
        <position position="294"/>
    </location>
</feature>
<evidence type="ECO:0000259" key="7">
    <source>
        <dbReference type="Pfam" id="PF01974"/>
    </source>
</evidence>
<dbReference type="EMBL" id="LN483345">
    <property type="protein sequence ID" value="CDZ98356.1"/>
    <property type="molecule type" value="Genomic_DNA"/>
</dbReference>
<dbReference type="PANTHER" id="PTHR13070:SF0">
    <property type="entry name" value="TRNA-SPLICING ENDONUCLEASE SUBUNIT SEN34"/>
    <property type="match status" value="1"/>
</dbReference>
<dbReference type="PANTHER" id="PTHR13070">
    <property type="entry name" value="TRNA-SPLICING ENDONUCLEASE SUBUNIT SEN34-RELATED"/>
    <property type="match status" value="1"/>
</dbReference>
<dbReference type="Gene3D" id="3.40.1350.10">
    <property type="match status" value="1"/>
</dbReference>
<evidence type="ECO:0000259" key="8">
    <source>
        <dbReference type="Pfam" id="PF26577"/>
    </source>
</evidence>
<name>A0A0F7SHH4_PHARH</name>
<reference evidence="9" key="1">
    <citation type="submission" date="2014-08" db="EMBL/GenBank/DDBJ databases">
        <authorList>
            <person name="Sharma Rahul"/>
            <person name="Thines Marco"/>
        </authorList>
    </citation>
    <scope>NUCLEOTIDE SEQUENCE</scope>
</reference>
<feature type="active site" evidence="5">
    <location>
        <position position="334"/>
    </location>
</feature>
<dbReference type="GO" id="GO:0000379">
    <property type="term" value="P:tRNA-type intron splice site recognition and cleavage"/>
    <property type="evidence" value="ECO:0007669"/>
    <property type="project" value="UniProtKB-UniRule"/>
</dbReference>
<evidence type="ECO:0000256" key="1">
    <source>
        <dbReference type="ARBA" id="ARBA00008078"/>
    </source>
</evidence>
<evidence type="ECO:0000256" key="4">
    <source>
        <dbReference type="PIRNR" id="PIRNR017250"/>
    </source>
</evidence>
<dbReference type="EC" id="4.6.1.16" evidence="4"/>
<keyword evidence="9" id="KW-0255">Endonuclease</keyword>
<proteinExistence type="inferred from homology"/>
<evidence type="ECO:0000313" key="9">
    <source>
        <dbReference type="EMBL" id="CDZ98356.1"/>
    </source>
</evidence>
<keyword evidence="3 4" id="KW-0456">Lyase</keyword>
<sequence length="358" mass="38936">MTTPPTHTLPGSIKIPIHVSAQRAYIWSADDAQTLRVNHHICGILVGSLPSIAQQNVFLGLPLLLSGEEVVVLVDAGIASIIDDTQTLRTPTSSEISTETADFLSDIRSQQATAVSIEKEKRTKALGAGLTDAQREKREKRAKEKEEKRRALREAEGGEESVFAAAAAIAAVDQSSSETSPVSSIPTQTPTSTLTSTSTSTPAPQQPSSSSSIPSLPPSTTPYQLFTPSTSSSLSYYDPSSHTYHTIESAREAGIWSFPRNKKEMARVKVFKKLWERGYFMGGGIKFGGELMAYPGDPLRYHSHFVTTALPSPDSTITPMEIVAWGRLGTATKKSHLICSWDEKTDQVDFYSLEWASF</sequence>
<evidence type="ECO:0000256" key="3">
    <source>
        <dbReference type="ARBA" id="ARBA00023239"/>
    </source>
</evidence>
<evidence type="ECO:0000256" key="5">
    <source>
        <dbReference type="PIRSR" id="PIRSR017250-50"/>
    </source>
</evidence>
<feature type="compositionally biased region" description="Low complexity" evidence="6">
    <location>
        <begin position="174"/>
        <end position="214"/>
    </location>
</feature>
<dbReference type="CDD" id="cd22363">
    <property type="entry name" value="tRNA-intron_lyase_C"/>
    <property type="match status" value="1"/>
</dbReference>
<accession>A0A0F7SHH4</accession>
<dbReference type="GO" id="GO:0000214">
    <property type="term" value="C:tRNA-intron endonuclease complex"/>
    <property type="evidence" value="ECO:0007669"/>
    <property type="project" value="UniProtKB-UniRule"/>
</dbReference>
<dbReference type="InterPro" id="IPR011856">
    <property type="entry name" value="tRNA_endonuc-like_dom_sf"/>
</dbReference>
<comment type="function">
    <text evidence="4">Constitutes one of the two catalytic subunit of the tRNA-splicing endonuclease complex, a complex responsible for identification and cleavage of the splice sites in pre-tRNA. It cleaves pre-tRNA at the 5'- and 3'-splice sites to release the intron. The products are an intron and two tRNA half-molecules bearing 2',3'-cyclic phosphate and 5'-OH termini. There are no conserved sequences at the splice sites, but the intron is invariably located at the same site in the gene, placing the splice sites an invariant distance from the constant structural features of the tRNA body.</text>
</comment>
<feature type="region of interest" description="Disordered" evidence="6">
    <location>
        <begin position="174"/>
        <end position="224"/>
    </location>
</feature>
<dbReference type="InterPro" id="IPR006677">
    <property type="entry name" value="tRNA_intron_Endonuc_cat-like"/>
</dbReference>
<feature type="active site" evidence="5">
    <location>
        <position position="302"/>
    </location>
</feature>
<dbReference type="PIRSF" id="PIRSF017250">
    <property type="entry name" value="tRNA_splic_SEN34"/>
    <property type="match status" value="1"/>
</dbReference>
<keyword evidence="9" id="KW-0540">Nuclease</keyword>
<dbReference type="Pfam" id="PF01974">
    <property type="entry name" value="tRNA_int_endo"/>
    <property type="match status" value="1"/>
</dbReference>
<evidence type="ECO:0000256" key="2">
    <source>
        <dbReference type="ARBA" id="ARBA00022694"/>
    </source>
</evidence>
<protein>
    <recommendedName>
        <fullName evidence="4">tRNA-splicing endonuclease subunit Sen34</fullName>
        <ecNumber evidence="4">4.6.1.16</ecNumber>
    </recommendedName>
</protein>